<reference evidence="1 2" key="1">
    <citation type="submission" date="2014-04" db="EMBL/GenBank/DDBJ databases">
        <authorList>
            <consortium name="DOE Joint Genome Institute"/>
            <person name="Kuo A."/>
            <person name="Kohler A."/>
            <person name="Jargeat P."/>
            <person name="Nagy L.G."/>
            <person name="Floudas D."/>
            <person name="Copeland A."/>
            <person name="Barry K.W."/>
            <person name="Cichocki N."/>
            <person name="Veneault-Fourrey C."/>
            <person name="LaButti K."/>
            <person name="Lindquist E.A."/>
            <person name="Lipzen A."/>
            <person name="Lundell T."/>
            <person name="Morin E."/>
            <person name="Murat C."/>
            <person name="Sun H."/>
            <person name="Tunlid A."/>
            <person name="Henrissat B."/>
            <person name="Grigoriev I.V."/>
            <person name="Hibbett D.S."/>
            <person name="Martin F."/>
            <person name="Nordberg H.P."/>
            <person name="Cantor M.N."/>
            <person name="Hua S.X."/>
        </authorList>
    </citation>
    <scope>NUCLEOTIDE SEQUENCE [LARGE SCALE GENOMIC DNA]</scope>
    <source>
        <strain evidence="1 2">Ve08.2h10</strain>
    </source>
</reference>
<name>A0A0D0DNC0_9AGAM</name>
<organism evidence="1 2">
    <name type="scientific">Paxillus rubicundulus Ve08.2h10</name>
    <dbReference type="NCBI Taxonomy" id="930991"/>
    <lineage>
        <taxon>Eukaryota</taxon>
        <taxon>Fungi</taxon>
        <taxon>Dikarya</taxon>
        <taxon>Basidiomycota</taxon>
        <taxon>Agaricomycotina</taxon>
        <taxon>Agaricomycetes</taxon>
        <taxon>Agaricomycetidae</taxon>
        <taxon>Boletales</taxon>
        <taxon>Paxilineae</taxon>
        <taxon>Paxillaceae</taxon>
        <taxon>Paxillus</taxon>
    </lineage>
</organism>
<proteinExistence type="predicted"/>
<evidence type="ECO:0000313" key="1">
    <source>
        <dbReference type="EMBL" id="KIK80070.1"/>
    </source>
</evidence>
<dbReference type="Proteomes" id="UP000054538">
    <property type="component" value="Unassembled WGS sequence"/>
</dbReference>
<sequence length="91" mass="9974">MKMLPVVVLLPPKFSPAVVKEFARSDGLEHLNSRDKEGGEMNMVKNLDKAWVTLLLPRVTTALLSSDSLAGSICVHTHFYPGLPRTAEAQT</sequence>
<dbReference type="InParanoid" id="A0A0D0DNC0"/>
<keyword evidence="2" id="KW-1185">Reference proteome</keyword>
<dbReference type="AlphaFoldDB" id="A0A0D0DNC0"/>
<evidence type="ECO:0000313" key="2">
    <source>
        <dbReference type="Proteomes" id="UP000054538"/>
    </source>
</evidence>
<dbReference type="HOGENOM" id="CLU_2427689_0_0_1"/>
<dbReference type="EMBL" id="KN826108">
    <property type="protein sequence ID" value="KIK80070.1"/>
    <property type="molecule type" value="Genomic_DNA"/>
</dbReference>
<accession>A0A0D0DNC0</accession>
<gene>
    <name evidence="1" type="ORF">PAXRUDRAFT_250280</name>
</gene>
<reference evidence="2" key="2">
    <citation type="submission" date="2015-01" db="EMBL/GenBank/DDBJ databases">
        <title>Evolutionary Origins and Diversification of the Mycorrhizal Mutualists.</title>
        <authorList>
            <consortium name="DOE Joint Genome Institute"/>
            <consortium name="Mycorrhizal Genomics Consortium"/>
            <person name="Kohler A."/>
            <person name="Kuo A."/>
            <person name="Nagy L.G."/>
            <person name="Floudas D."/>
            <person name="Copeland A."/>
            <person name="Barry K.W."/>
            <person name="Cichocki N."/>
            <person name="Veneault-Fourrey C."/>
            <person name="LaButti K."/>
            <person name="Lindquist E.A."/>
            <person name="Lipzen A."/>
            <person name="Lundell T."/>
            <person name="Morin E."/>
            <person name="Murat C."/>
            <person name="Riley R."/>
            <person name="Ohm R."/>
            <person name="Sun H."/>
            <person name="Tunlid A."/>
            <person name="Henrissat B."/>
            <person name="Grigoriev I.V."/>
            <person name="Hibbett D.S."/>
            <person name="Martin F."/>
        </authorList>
    </citation>
    <scope>NUCLEOTIDE SEQUENCE [LARGE SCALE GENOMIC DNA]</scope>
    <source>
        <strain evidence="2">Ve08.2h10</strain>
    </source>
</reference>
<protein>
    <submittedName>
        <fullName evidence="1">Uncharacterized protein</fullName>
    </submittedName>
</protein>